<keyword evidence="3" id="KW-1185">Reference proteome</keyword>
<comment type="caution">
    <text evidence="2">The sequence shown here is derived from an EMBL/GenBank/DDBJ whole genome shotgun (WGS) entry which is preliminary data.</text>
</comment>
<dbReference type="InterPro" id="IPR018750">
    <property type="entry name" value="DUF2306_membrane"/>
</dbReference>
<gene>
    <name evidence="2" type="ORF">VOP03_07625</name>
</gene>
<feature type="transmembrane region" description="Helical" evidence="1">
    <location>
        <begin position="91"/>
        <end position="108"/>
    </location>
</feature>
<organism evidence="2 3">
    <name type="scientific">Flagellimonas halotolerans</name>
    <dbReference type="NCBI Taxonomy" id="3112164"/>
    <lineage>
        <taxon>Bacteria</taxon>
        <taxon>Pseudomonadati</taxon>
        <taxon>Bacteroidota</taxon>
        <taxon>Flavobacteriia</taxon>
        <taxon>Flavobacteriales</taxon>
        <taxon>Flavobacteriaceae</taxon>
        <taxon>Flagellimonas</taxon>
    </lineage>
</organism>
<dbReference type="Proteomes" id="UP001355298">
    <property type="component" value="Unassembled WGS sequence"/>
</dbReference>
<feature type="transmembrane region" description="Helical" evidence="1">
    <location>
        <begin position="49"/>
        <end position="70"/>
    </location>
</feature>
<keyword evidence="1" id="KW-1133">Transmembrane helix</keyword>
<dbReference type="EMBL" id="JAYMGW010000005">
    <property type="protein sequence ID" value="MEC4265210.1"/>
    <property type="molecule type" value="Genomic_DNA"/>
</dbReference>
<keyword evidence="1" id="KW-0472">Membrane</keyword>
<feature type="transmembrane region" description="Helical" evidence="1">
    <location>
        <begin position="9"/>
        <end position="29"/>
    </location>
</feature>
<feature type="transmembrane region" description="Helical" evidence="1">
    <location>
        <begin position="179"/>
        <end position="200"/>
    </location>
</feature>
<keyword evidence="1" id="KW-0812">Transmembrane</keyword>
<protein>
    <submittedName>
        <fullName evidence="2">DUF2306 domain-containing protein</fullName>
    </submittedName>
</protein>
<dbReference type="Pfam" id="PF10067">
    <property type="entry name" value="DUF2306"/>
    <property type="match status" value="1"/>
</dbReference>
<accession>A0ABU6IQ24</accession>
<feature type="transmembrane region" description="Helical" evidence="1">
    <location>
        <begin position="114"/>
        <end position="136"/>
    </location>
</feature>
<reference evidence="2 3" key="1">
    <citation type="submission" date="2024-01" db="EMBL/GenBank/DDBJ databases">
        <title>The strains designed SYSU M86414 and SYSU M84420 isolated from the marine sediment in San Sha City (Hainan Province, China).</title>
        <authorList>
            <person name="Guo D."/>
        </authorList>
    </citation>
    <scope>NUCLEOTIDE SEQUENCE [LARGE SCALE GENOMIC DNA]</scope>
    <source>
        <strain evidence="2 3">SYSU M84420</strain>
    </source>
</reference>
<evidence type="ECO:0000313" key="2">
    <source>
        <dbReference type="EMBL" id="MEC4265210.1"/>
    </source>
</evidence>
<evidence type="ECO:0000313" key="3">
    <source>
        <dbReference type="Proteomes" id="UP001355298"/>
    </source>
</evidence>
<dbReference type="RefSeq" id="WP_326278204.1">
    <property type="nucleotide sequence ID" value="NZ_JAYKYV010000005.1"/>
</dbReference>
<feature type="transmembrane region" description="Helical" evidence="1">
    <location>
        <begin position="148"/>
        <end position="167"/>
    </location>
</feature>
<name>A0ABU6IQ24_9FLAO</name>
<proteinExistence type="predicted"/>
<sequence>MAQTVRNKVAWVVFVLLAIGIGLYPLIYLFAAEEFGLLLGKSKEVLSSIIWRIAFYGHIGFGGIALLSGWPQFIKKLRAKHLGLHRNLGRIYILSAMVSGLCGVYLGFFATGGIVSSLGFISLGVIWLFTTLRAYIAVKNKDLSLHQGLMIYSYAACFAAVTLRIWLPLLTIIFGEFLLAYKIVAWLCWVPNMVFARLWVRKKGLNLV</sequence>
<evidence type="ECO:0000256" key="1">
    <source>
        <dbReference type="SAM" id="Phobius"/>
    </source>
</evidence>